<dbReference type="PANTHER" id="PTHR42659:SF2">
    <property type="entry name" value="XANTHINE DEHYDROGENASE SUBUNIT C-RELATED"/>
    <property type="match status" value="1"/>
</dbReference>
<dbReference type="RefSeq" id="WP_345427292.1">
    <property type="nucleotide sequence ID" value="NZ_BAABGT010000119.1"/>
</dbReference>
<evidence type="ECO:0000313" key="5">
    <source>
        <dbReference type="EMBL" id="GAA4559385.1"/>
    </source>
</evidence>
<dbReference type="PANTHER" id="PTHR42659">
    <property type="entry name" value="XANTHINE DEHYDROGENASE SUBUNIT C-RELATED"/>
    <property type="match status" value="1"/>
</dbReference>
<dbReference type="InterPro" id="IPR002346">
    <property type="entry name" value="Mopterin_DH_FAD-bd"/>
</dbReference>
<dbReference type="InterPro" id="IPR051312">
    <property type="entry name" value="Diverse_Substr_Oxidored"/>
</dbReference>
<evidence type="ECO:0000256" key="2">
    <source>
        <dbReference type="ARBA" id="ARBA00022827"/>
    </source>
</evidence>
<dbReference type="Gene3D" id="3.30.465.10">
    <property type="match status" value="1"/>
</dbReference>
<organism evidence="5 6">
    <name type="scientific">Pseudonocardia xishanensis</name>
    <dbReference type="NCBI Taxonomy" id="630995"/>
    <lineage>
        <taxon>Bacteria</taxon>
        <taxon>Bacillati</taxon>
        <taxon>Actinomycetota</taxon>
        <taxon>Actinomycetes</taxon>
        <taxon>Pseudonocardiales</taxon>
        <taxon>Pseudonocardiaceae</taxon>
        <taxon>Pseudonocardia</taxon>
    </lineage>
</organism>
<dbReference type="InterPro" id="IPR016166">
    <property type="entry name" value="FAD-bd_PCMH"/>
</dbReference>
<comment type="caution">
    <text evidence="5">The sequence shown here is derived from an EMBL/GenBank/DDBJ whole genome shotgun (WGS) entry which is preliminary data.</text>
</comment>
<dbReference type="SUPFAM" id="SSF56176">
    <property type="entry name" value="FAD-binding/transporter-associated domain-like"/>
    <property type="match status" value="1"/>
</dbReference>
<keyword evidence="2" id="KW-0274">FAD</keyword>
<dbReference type="EMBL" id="BAABGT010000119">
    <property type="protein sequence ID" value="GAA4559385.1"/>
    <property type="molecule type" value="Genomic_DNA"/>
</dbReference>
<dbReference type="InterPro" id="IPR016169">
    <property type="entry name" value="FAD-bd_PCMH_sub2"/>
</dbReference>
<sequence>MNPLLTRPRVDVAGTVDEAVDRLAELGPDGAPLAGGTWLMRSPEPVGTFVALHRLAELRTTGADVWGASTTHTALAALPLHPAHRALGRAARLSAFPQVRNVATLGGNLCARGFAEADLTPALLALDATVEVATTAGRHRIDLDGFLRGPGGLLVSAAAPAPANRRSGYARLTVRGGGEYALVSVAVSAELAGGLAAGVRVAVGSVEEQARRVPEAEAALNGTPLDPDAARAAGEAAAAVLSARDDLLAPGWYRLAVLPTVLARAVADLLESP</sequence>
<dbReference type="SUPFAM" id="SSF55447">
    <property type="entry name" value="CO dehydrogenase flavoprotein C-terminal domain-like"/>
    <property type="match status" value="1"/>
</dbReference>
<protein>
    <submittedName>
        <fullName evidence="5">FAD binding domain-containing protein</fullName>
    </submittedName>
</protein>
<gene>
    <name evidence="5" type="ORF">GCM10023175_67240</name>
</gene>
<dbReference type="Pfam" id="PF00941">
    <property type="entry name" value="FAD_binding_5"/>
    <property type="match status" value="1"/>
</dbReference>
<dbReference type="PROSITE" id="PS51387">
    <property type="entry name" value="FAD_PCMH"/>
    <property type="match status" value="1"/>
</dbReference>
<evidence type="ECO:0000256" key="1">
    <source>
        <dbReference type="ARBA" id="ARBA00022630"/>
    </source>
</evidence>
<proteinExistence type="predicted"/>
<dbReference type="SMART" id="SM01092">
    <property type="entry name" value="CO_deh_flav_C"/>
    <property type="match status" value="1"/>
</dbReference>
<dbReference type="Proteomes" id="UP001501598">
    <property type="component" value="Unassembled WGS sequence"/>
</dbReference>
<dbReference type="InterPro" id="IPR036683">
    <property type="entry name" value="CO_DH_flav_C_dom_sf"/>
</dbReference>
<feature type="domain" description="FAD-binding PCMH-type" evidence="4">
    <location>
        <begin position="3"/>
        <end position="164"/>
    </location>
</feature>
<keyword evidence="1" id="KW-0285">Flavoprotein</keyword>
<keyword evidence="3" id="KW-0560">Oxidoreductase</keyword>
<name>A0ABP8S3R8_9PSEU</name>
<evidence type="ECO:0000259" key="4">
    <source>
        <dbReference type="PROSITE" id="PS51387"/>
    </source>
</evidence>
<dbReference type="InterPro" id="IPR036318">
    <property type="entry name" value="FAD-bd_PCMH-like_sf"/>
</dbReference>
<accession>A0ABP8S3R8</accession>
<reference evidence="6" key="1">
    <citation type="journal article" date="2019" name="Int. J. Syst. Evol. Microbiol.">
        <title>The Global Catalogue of Microorganisms (GCM) 10K type strain sequencing project: providing services to taxonomists for standard genome sequencing and annotation.</title>
        <authorList>
            <consortium name="The Broad Institute Genomics Platform"/>
            <consortium name="The Broad Institute Genome Sequencing Center for Infectious Disease"/>
            <person name="Wu L."/>
            <person name="Ma J."/>
        </authorList>
    </citation>
    <scope>NUCLEOTIDE SEQUENCE [LARGE SCALE GENOMIC DNA]</scope>
    <source>
        <strain evidence="6">JCM 17906</strain>
    </source>
</reference>
<dbReference type="Pfam" id="PF03450">
    <property type="entry name" value="CO_deh_flav_C"/>
    <property type="match status" value="1"/>
</dbReference>
<dbReference type="Gene3D" id="3.30.390.50">
    <property type="entry name" value="CO dehydrogenase flavoprotein, C-terminal domain"/>
    <property type="match status" value="1"/>
</dbReference>
<keyword evidence="6" id="KW-1185">Reference proteome</keyword>
<evidence type="ECO:0000313" key="6">
    <source>
        <dbReference type="Proteomes" id="UP001501598"/>
    </source>
</evidence>
<evidence type="ECO:0000256" key="3">
    <source>
        <dbReference type="ARBA" id="ARBA00023002"/>
    </source>
</evidence>
<dbReference type="InterPro" id="IPR005107">
    <property type="entry name" value="CO_DH_flav_C"/>
</dbReference>